<gene>
    <name evidence="5" type="primary">thyA</name>
    <name evidence="8" type="ORF">DXB99_01770</name>
</gene>
<dbReference type="InterPro" id="IPR023451">
    <property type="entry name" value="Thymidate_synth/dCMP_Mease_dom"/>
</dbReference>
<feature type="binding site" description="in other chain" evidence="5">
    <location>
        <position position="228"/>
    </location>
    <ligand>
        <name>dUMP</name>
        <dbReference type="ChEBI" id="CHEBI:246422"/>
        <note>ligand shared between dimeric partners</note>
    </ligand>
</feature>
<comment type="subunit">
    <text evidence="5">Homodimer.</text>
</comment>
<keyword evidence="2 5" id="KW-0489">Methyltransferase</keyword>
<dbReference type="GO" id="GO:0032259">
    <property type="term" value="P:methylation"/>
    <property type="evidence" value="ECO:0007669"/>
    <property type="project" value="UniProtKB-KW"/>
</dbReference>
<dbReference type="GO" id="GO:0005829">
    <property type="term" value="C:cytosol"/>
    <property type="evidence" value="ECO:0007669"/>
    <property type="project" value="TreeGrafter"/>
</dbReference>
<name>A0A3E4YKM4_9FIRM</name>
<feature type="binding site" evidence="5">
    <location>
        <position position="220"/>
    </location>
    <ligand>
        <name>(6R)-5,10-methylene-5,6,7,8-tetrahydrofolate</name>
        <dbReference type="ChEBI" id="CHEBI:15636"/>
    </ligand>
</feature>
<dbReference type="SUPFAM" id="SSF55831">
    <property type="entry name" value="Thymidylate synthase/dCMP hydroxymethylase"/>
    <property type="match status" value="1"/>
</dbReference>
<comment type="subcellular location">
    <subcellularLocation>
        <location evidence="5">Cytoplasm</location>
    </subcellularLocation>
</comment>
<dbReference type="AlphaFoldDB" id="A0A3E4YKM4"/>
<dbReference type="Proteomes" id="UP000260758">
    <property type="component" value="Unassembled WGS sequence"/>
</dbReference>
<feature type="domain" description="Thymidylate synthase/dCMP hydroxymethylase" evidence="7">
    <location>
        <begin position="49"/>
        <end position="306"/>
    </location>
</feature>
<dbReference type="GO" id="GO:0006235">
    <property type="term" value="P:dTTP biosynthetic process"/>
    <property type="evidence" value="ECO:0007669"/>
    <property type="project" value="UniProtKB-UniRule"/>
</dbReference>
<evidence type="ECO:0000313" key="9">
    <source>
        <dbReference type="Proteomes" id="UP000260758"/>
    </source>
</evidence>
<evidence type="ECO:0000259" key="7">
    <source>
        <dbReference type="Pfam" id="PF00303"/>
    </source>
</evidence>
<protein>
    <recommendedName>
        <fullName evidence="1 5">Thymidylate synthase</fullName>
        <shortName evidence="5">TS</shortName>
        <shortName evidence="5">TSase</shortName>
        <ecNumber evidence="1 5">2.1.1.45</ecNumber>
    </recommendedName>
</protein>
<dbReference type="InterPro" id="IPR045097">
    <property type="entry name" value="Thymidate_synth/dCMP_Mease"/>
</dbReference>
<feature type="active site" evidence="6">
    <location>
        <position position="191"/>
    </location>
</feature>
<feature type="binding site" description="in other chain" evidence="5">
    <location>
        <begin position="217"/>
        <end position="220"/>
    </location>
    <ligand>
        <name>dUMP</name>
        <dbReference type="ChEBI" id="CHEBI:246422"/>
        <note>ligand shared between dimeric partners</note>
    </ligand>
</feature>
<dbReference type="HAMAP" id="MF_00008">
    <property type="entry name" value="Thymidy_synth_bact"/>
    <property type="match status" value="1"/>
</dbReference>
<comment type="function">
    <text evidence="5">Catalyzes the reductive methylation of 2'-deoxyuridine-5'-monophosphate (dUMP) to 2'-deoxythymidine-5'-monophosphate (dTMP) while utilizing 5,10-methylenetetrahydrofolate (mTHF) as the methyl donor and reductant in the reaction, yielding dihydrofolate (DHF) as a by-product. This enzymatic reaction provides an intracellular de novo source of dTMP, an essential precursor for DNA biosynthesis.</text>
</comment>
<comment type="caution">
    <text evidence="8">The sequence shown here is derived from an EMBL/GenBank/DDBJ whole genome shotgun (WGS) entry which is preliminary data.</text>
</comment>
<evidence type="ECO:0000256" key="1">
    <source>
        <dbReference type="ARBA" id="ARBA00011947"/>
    </source>
</evidence>
<dbReference type="InterPro" id="IPR036926">
    <property type="entry name" value="Thymidate_synth/dCMP_Mease_sf"/>
</dbReference>
<feature type="active site" description="Nucleophile" evidence="5">
    <location>
        <position position="191"/>
    </location>
</feature>
<dbReference type="InterPro" id="IPR020940">
    <property type="entry name" value="Thymidylate_synthase_AS"/>
</dbReference>
<comment type="pathway">
    <text evidence="5">Pyrimidine metabolism; dTTP biosynthesis.</text>
</comment>
<dbReference type="GO" id="GO:0006231">
    <property type="term" value="P:dTMP biosynthetic process"/>
    <property type="evidence" value="ECO:0007669"/>
    <property type="project" value="UniProtKB-UniRule"/>
</dbReference>
<comment type="catalytic activity">
    <reaction evidence="5">
        <text>dUMP + (6R)-5,10-methylene-5,6,7,8-tetrahydrofolate = 7,8-dihydrofolate + dTMP</text>
        <dbReference type="Rhea" id="RHEA:12104"/>
        <dbReference type="ChEBI" id="CHEBI:15636"/>
        <dbReference type="ChEBI" id="CHEBI:57451"/>
        <dbReference type="ChEBI" id="CHEBI:63528"/>
        <dbReference type="ChEBI" id="CHEBI:246422"/>
        <dbReference type="EC" id="2.1.1.45"/>
    </reaction>
</comment>
<keyword evidence="5" id="KW-0963">Cytoplasm</keyword>
<dbReference type="EC" id="2.1.1.45" evidence="1 5"/>
<evidence type="ECO:0000256" key="6">
    <source>
        <dbReference type="PROSITE-ProRule" id="PRU10016"/>
    </source>
</evidence>
<evidence type="ECO:0000313" key="8">
    <source>
        <dbReference type="EMBL" id="RGM75285.1"/>
    </source>
</evidence>
<evidence type="ECO:0000256" key="3">
    <source>
        <dbReference type="ARBA" id="ARBA00022679"/>
    </source>
</evidence>
<dbReference type="UniPathway" id="UPA00575"/>
<dbReference type="InterPro" id="IPR000398">
    <property type="entry name" value="Thymidylate_synthase"/>
</dbReference>
<dbReference type="RefSeq" id="WP_117718043.1">
    <property type="nucleotide sequence ID" value="NZ_QSTP01000001.1"/>
</dbReference>
<sequence length="322" mass="37415">MYLDEKNLLDIYNRCSNNNQLDITTEIEKADIEAFVSKTGGSFGDYYHKRTLNKILNEGYKDENPRPHYSDGTPAHTISINEAVSRYDLTKGECPILTLRPIAWKSAVKEIFWIYQMQSNKLEDLHNLGIKYWNDWNIGDNTIGQRYGATVKKYDLMNTLLNDLKNDPYGRRHIIELWQVEDFKTPGLNPCCHMTTWNVRNDGITDTKYLDMELKQRSSDFATSVSINELQYVALLLMVAKHLGYTPGVFTHVITNTQIYDRHINQAKELINRNPIPNKAQLILDTDKTNFYNFTIDDFKLIDYPLDEIKNTNPQLKFDLGI</sequence>
<dbReference type="EMBL" id="QSTP01000001">
    <property type="protein sequence ID" value="RGM75285.1"/>
    <property type="molecule type" value="Genomic_DNA"/>
</dbReference>
<comment type="similarity">
    <text evidence="5">Belongs to the thymidylate synthase family. Bacterial-type ThyA subfamily.</text>
</comment>
<keyword evidence="3 5" id="KW-0808">Transferase</keyword>
<dbReference type="PANTHER" id="PTHR11548:SF1">
    <property type="entry name" value="THYMIDYLATE SYNTHASE 1"/>
    <property type="match status" value="1"/>
</dbReference>
<dbReference type="PANTHER" id="PTHR11548">
    <property type="entry name" value="THYMIDYLATE SYNTHASE 1"/>
    <property type="match status" value="1"/>
</dbReference>
<feature type="binding site" evidence="5">
    <location>
        <begin position="171"/>
        <end position="172"/>
    </location>
    <ligand>
        <name>dUMP</name>
        <dbReference type="ChEBI" id="CHEBI:246422"/>
        <note>ligand shared between dimeric partners</note>
    </ligand>
</feature>
<keyword evidence="4 5" id="KW-0545">Nucleotide biosynthesis</keyword>
<reference evidence="8 9" key="1">
    <citation type="submission" date="2018-08" db="EMBL/GenBank/DDBJ databases">
        <title>A genome reference for cultivated species of the human gut microbiota.</title>
        <authorList>
            <person name="Zou Y."/>
            <person name="Xue W."/>
            <person name="Luo G."/>
        </authorList>
    </citation>
    <scope>NUCLEOTIDE SEQUENCE [LARGE SCALE GENOMIC DNA]</scope>
    <source>
        <strain evidence="8 9">OM07-13</strain>
    </source>
</reference>
<comment type="caution">
    <text evidence="5">Lacks conserved residue(s) required for the propagation of feature annotation.</text>
</comment>
<proteinExistence type="inferred from homology"/>
<organism evidence="8 9">
    <name type="scientific">Agathobacter rectalis</name>
    <dbReference type="NCBI Taxonomy" id="39491"/>
    <lineage>
        <taxon>Bacteria</taxon>
        <taxon>Bacillati</taxon>
        <taxon>Bacillota</taxon>
        <taxon>Clostridia</taxon>
        <taxon>Lachnospirales</taxon>
        <taxon>Lachnospiraceae</taxon>
        <taxon>Agathobacter</taxon>
    </lineage>
</organism>
<dbReference type="PRINTS" id="PR00108">
    <property type="entry name" value="THYMDSNTHASE"/>
</dbReference>
<dbReference type="Gene3D" id="3.30.572.10">
    <property type="entry name" value="Thymidylate synthase/dCMP hydroxymethylase domain"/>
    <property type="match status" value="1"/>
</dbReference>
<dbReference type="PROSITE" id="PS00091">
    <property type="entry name" value="THYMIDYLATE_SYNTHASE"/>
    <property type="match status" value="1"/>
</dbReference>
<dbReference type="GO" id="GO:0004799">
    <property type="term" value="F:thymidylate synthase activity"/>
    <property type="evidence" value="ECO:0007669"/>
    <property type="project" value="UniProtKB-UniRule"/>
</dbReference>
<accession>A0A3E4YKM4</accession>
<evidence type="ECO:0000256" key="2">
    <source>
        <dbReference type="ARBA" id="ARBA00022603"/>
    </source>
</evidence>
<evidence type="ECO:0000256" key="4">
    <source>
        <dbReference type="ARBA" id="ARBA00022727"/>
    </source>
</evidence>
<dbReference type="CDD" id="cd00351">
    <property type="entry name" value="TS_Pyrimidine_HMase"/>
    <property type="match status" value="1"/>
</dbReference>
<evidence type="ECO:0000256" key="5">
    <source>
        <dbReference type="HAMAP-Rule" id="MF_00008"/>
    </source>
</evidence>
<dbReference type="Pfam" id="PF00303">
    <property type="entry name" value="Thymidylat_synt"/>
    <property type="match status" value="1"/>
</dbReference>